<dbReference type="InterPro" id="IPR001781">
    <property type="entry name" value="Znf_LIM"/>
</dbReference>
<evidence type="ECO:0000313" key="8">
    <source>
        <dbReference type="EMBL" id="KAK0424711.1"/>
    </source>
</evidence>
<dbReference type="AlphaFoldDB" id="A0AA39M7Q2"/>
<comment type="caution">
    <text evidence="8">The sequence shown here is derived from an EMBL/GenBank/DDBJ whole genome shotgun (WGS) entry which is preliminary data.</text>
</comment>
<comment type="subcellular location">
    <subcellularLocation>
        <location evidence="4">Cytoplasm</location>
        <location evidence="4">Myofibril</location>
        <location evidence="4">Sarcomere</location>
        <location evidence="4">M line</location>
    </subcellularLocation>
</comment>
<evidence type="ECO:0000256" key="2">
    <source>
        <dbReference type="ARBA" id="ARBA00022833"/>
    </source>
</evidence>
<dbReference type="FunFam" id="2.10.110.10:FF:000009">
    <property type="entry name" value="Paxillin isoform 1"/>
    <property type="match status" value="1"/>
</dbReference>
<dbReference type="GO" id="GO:0031430">
    <property type="term" value="C:M band"/>
    <property type="evidence" value="ECO:0007669"/>
    <property type="project" value="UniProtKB-SubCell"/>
</dbReference>
<dbReference type="SMART" id="SM00132">
    <property type="entry name" value="LIM"/>
    <property type="match status" value="1"/>
</dbReference>
<dbReference type="GO" id="GO:0046872">
    <property type="term" value="F:metal ion binding"/>
    <property type="evidence" value="ECO:0007669"/>
    <property type="project" value="UniProtKB-KW"/>
</dbReference>
<feature type="region of interest" description="Disordered" evidence="6">
    <location>
        <begin position="17"/>
        <end position="39"/>
    </location>
</feature>
<evidence type="ECO:0000259" key="7">
    <source>
        <dbReference type="PROSITE" id="PS50023"/>
    </source>
</evidence>
<gene>
    <name evidence="8" type="ORF">QR680_008802</name>
</gene>
<reference evidence="8" key="1">
    <citation type="submission" date="2023-06" db="EMBL/GenBank/DDBJ databases">
        <title>Genomic analysis of the entomopathogenic nematode Steinernema hermaphroditum.</title>
        <authorList>
            <person name="Schwarz E.M."/>
            <person name="Heppert J.K."/>
            <person name="Baniya A."/>
            <person name="Schwartz H.T."/>
            <person name="Tan C.-H."/>
            <person name="Antoshechkin I."/>
            <person name="Sternberg P.W."/>
            <person name="Goodrich-Blair H."/>
            <person name="Dillman A.R."/>
        </authorList>
    </citation>
    <scope>NUCLEOTIDE SEQUENCE</scope>
    <source>
        <strain evidence="8">PS9179</strain>
        <tissue evidence="8">Whole animal</tissue>
    </source>
</reference>
<dbReference type="Proteomes" id="UP001175271">
    <property type="component" value="Unassembled WGS sequence"/>
</dbReference>
<keyword evidence="2 5" id="KW-0862">Zinc</keyword>
<dbReference type="PROSITE" id="PS50023">
    <property type="entry name" value="LIM_DOMAIN_2"/>
    <property type="match status" value="1"/>
</dbReference>
<keyword evidence="1 5" id="KW-0479">Metal-binding</keyword>
<keyword evidence="3 5" id="KW-0440">LIM domain</keyword>
<dbReference type="EMBL" id="JAUCMV010000001">
    <property type="protein sequence ID" value="KAK0424711.1"/>
    <property type="molecule type" value="Genomic_DNA"/>
</dbReference>
<dbReference type="Gene3D" id="2.10.110.10">
    <property type="entry name" value="Cysteine Rich Protein"/>
    <property type="match status" value="1"/>
</dbReference>
<dbReference type="GO" id="GO:0055120">
    <property type="term" value="C:striated muscle dense body"/>
    <property type="evidence" value="ECO:0007669"/>
    <property type="project" value="UniProtKB-ARBA"/>
</dbReference>
<organism evidence="8 9">
    <name type="scientific">Steinernema hermaphroditum</name>
    <dbReference type="NCBI Taxonomy" id="289476"/>
    <lineage>
        <taxon>Eukaryota</taxon>
        <taxon>Metazoa</taxon>
        <taxon>Ecdysozoa</taxon>
        <taxon>Nematoda</taxon>
        <taxon>Chromadorea</taxon>
        <taxon>Rhabditida</taxon>
        <taxon>Tylenchina</taxon>
        <taxon>Panagrolaimomorpha</taxon>
        <taxon>Strongyloidoidea</taxon>
        <taxon>Steinernematidae</taxon>
        <taxon>Steinernema</taxon>
    </lineage>
</organism>
<evidence type="ECO:0000256" key="4">
    <source>
        <dbReference type="ARBA" id="ARBA00037833"/>
    </source>
</evidence>
<keyword evidence="9" id="KW-1185">Reference proteome</keyword>
<sequence length="310" mass="35807">MMFYLLDRYEKRMTTTYQYRSESRASRTSEHPSEHAAAVSDTLPALEEGVQRTTEILRRKHEQQILERKTFTTEMEVTGRISVEPQEDWISTRLKSISTEDMKKELGKVKDDQRRNAVEDTLAALVYDVNATAEVLRRGSLKKKKKPTVVHEEVEYKLRLTPQRDEFVPPPRRSEPPADEPVTMDQVSKDYGVEISESQMSSLKRRARSATPKVTLNIEQSPPPSALPICAYCNEEVDGPVITALAPNSVRAQKFHPYHFMCTYCLKALNLRGTYREHERKPYCHECFYKLYNGLQYSPDDNQASIEKLI</sequence>
<accession>A0AA39M7Q2</accession>
<dbReference type="Pfam" id="PF00412">
    <property type="entry name" value="LIM"/>
    <property type="match status" value="1"/>
</dbReference>
<evidence type="ECO:0000313" key="9">
    <source>
        <dbReference type="Proteomes" id="UP001175271"/>
    </source>
</evidence>
<evidence type="ECO:0000256" key="6">
    <source>
        <dbReference type="SAM" id="MobiDB-lite"/>
    </source>
</evidence>
<name>A0AA39M7Q2_9BILA</name>
<protein>
    <recommendedName>
        <fullName evidence="7">LIM zinc-binding domain-containing protein</fullName>
    </recommendedName>
</protein>
<evidence type="ECO:0000256" key="3">
    <source>
        <dbReference type="ARBA" id="ARBA00023038"/>
    </source>
</evidence>
<evidence type="ECO:0000256" key="1">
    <source>
        <dbReference type="ARBA" id="ARBA00022723"/>
    </source>
</evidence>
<evidence type="ECO:0000256" key="5">
    <source>
        <dbReference type="PROSITE-ProRule" id="PRU00125"/>
    </source>
</evidence>
<feature type="domain" description="LIM zinc-binding" evidence="7">
    <location>
        <begin position="228"/>
        <end position="294"/>
    </location>
</feature>
<dbReference type="PROSITE" id="PS00478">
    <property type="entry name" value="LIM_DOMAIN_1"/>
    <property type="match status" value="1"/>
</dbReference>
<proteinExistence type="predicted"/>
<dbReference type="CDD" id="cd09339">
    <property type="entry name" value="LIM4_Paxillin_like"/>
    <property type="match status" value="1"/>
</dbReference>
<feature type="compositionally biased region" description="Basic and acidic residues" evidence="6">
    <location>
        <begin position="21"/>
        <end position="34"/>
    </location>
</feature>